<dbReference type="AlphaFoldDB" id="A0A9P8P5U2"/>
<keyword evidence="2" id="KW-1185">Reference proteome</keyword>
<protein>
    <submittedName>
        <fullName evidence="1">Uncharacterized protein</fullName>
    </submittedName>
</protein>
<reference evidence="1" key="1">
    <citation type="journal article" date="2021" name="Open Biol.">
        <title>Shared evolutionary footprints suggest mitochondrial oxidative damage underlies multiple complex I losses in fungi.</title>
        <authorList>
            <person name="Schikora-Tamarit M.A."/>
            <person name="Marcet-Houben M."/>
            <person name="Nosek J."/>
            <person name="Gabaldon T."/>
        </authorList>
    </citation>
    <scope>NUCLEOTIDE SEQUENCE</scope>
    <source>
        <strain evidence="1">NCAIM Y.01608</strain>
    </source>
</reference>
<proteinExistence type="predicted"/>
<evidence type="ECO:0000313" key="1">
    <source>
        <dbReference type="EMBL" id="KAH3665219.1"/>
    </source>
</evidence>
<organism evidence="1 2">
    <name type="scientific">Ogataea polymorpha</name>
    <dbReference type="NCBI Taxonomy" id="460523"/>
    <lineage>
        <taxon>Eukaryota</taxon>
        <taxon>Fungi</taxon>
        <taxon>Dikarya</taxon>
        <taxon>Ascomycota</taxon>
        <taxon>Saccharomycotina</taxon>
        <taxon>Pichiomycetes</taxon>
        <taxon>Pichiales</taxon>
        <taxon>Pichiaceae</taxon>
        <taxon>Ogataea</taxon>
    </lineage>
</organism>
<sequence>MSQRCPVAQKCREKSKVWSLVEIGLVGLVIMSKDQKNHTKRRPEEVDASSCGVILNEYQLDEKLCKRINGSSTLLSKCLISSWARGLFSTSSLSRDFTALIIFVKSDLNAVGVAPNTMSRTNPDAKFSTASSFLLTSVLEILKSRSPRETIPI</sequence>
<dbReference type="EMBL" id="JAEUBD010001178">
    <property type="protein sequence ID" value="KAH3665219.1"/>
    <property type="molecule type" value="Genomic_DNA"/>
</dbReference>
<reference evidence="1" key="2">
    <citation type="submission" date="2021-01" db="EMBL/GenBank/DDBJ databases">
        <authorList>
            <person name="Schikora-Tamarit M.A."/>
        </authorList>
    </citation>
    <scope>NUCLEOTIDE SEQUENCE</scope>
    <source>
        <strain evidence="1">NCAIM Y.01608</strain>
    </source>
</reference>
<gene>
    <name evidence="1" type="ORF">OGATHE_004034</name>
</gene>
<dbReference type="Proteomes" id="UP000788993">
    <property type="component" value="Unassembled WGS sequence"/>
</dbReference>
<comment type="caution">
    <text evidence="1">The sequence shown here is derived from an EMBL/GenBank/DDBJ whole genome shotgun (WGS) entry which is preliminary data.</text>
</comment>
<evidence type="ECO:0000313" key="2">
    <source>
        <dbReference type="Proteomes" id="UP000788993"/>
    </source>
</evidence>
<accession>A0A9P8P5U2</accession>
<name>A0A9P8P5U2_9ASCO</name>